<evidence type="ECO:0000256" key="2">
    <source>
        <dbReference type="ARBA" id="ARBA00006472"/>
    </source>
</evidence>
<dbReference type="SUPFAM" id="SSF55248">
    <property type="entry name" value="PCD-like"/>
    <property type="match status" value="1"/>
</dbReference>
<dbReference type="GO" id="GO:0008124">
    <property type="term" value="F:4-alpha-hydroxytetrahydrobiopterin dehydratase activity"/>
    <property type="evidence" value="ECO:0007669"/>
    <property type="project" value="UniProtKB-EC"/>
</dbReference>
<dbReference type="CDD" id="cd00913">
    <property type="entry name" value="PCD_DCoH_subfamily_a"/>
    <property type="match status" value="1"/>
</dbReference>
<dbReference type="Gene3D" id="3.30.1360.20">
    <property type="entry name" value="Transcriptional coactivator/pterin dehydratase"/>
    <property type="match status" value="1"/>
</dbReference>
<dbReference type="Proteomes" id="UP000326939">
    <property type="component" value="Chromosome 16"/>
</dbReference>
<dbReference type="InterPro" id="IPR036428">
    <property type="entry name" value="PCD_sf"/>
</dbReference>
<dbReference type="GO" id="GO:0005739">
    <property type="term" value="C:mitochondrion"/>
    <property type="evidence" value="ECO:0007669"/>
    <property type="project" value="TreeGrafter"/>
</dbReference>
<comment type="catalytic activity">
    <reaction evidence="1">
        <text>(4aS,6R)-4a-hydroxy-L-erythro-5,6,7,8-tetrahydrobiopterin = (6R)-L-erythro-6,7-dihydrobiopterin + H2O</text>
        <dbReference type="Rhea" id="RHEA:11920"/>
        <dbReference type="ChEBI" id="CHEBI:15377"/>
        <dbReference type="ChEBI" id="CHEBI:15642"/>
        <dbReference type="ChEBI" id="CHEBI:43120"/>
        <dbReference type="EC" id="4.2.1.96"/>
    </reaction>
</comment>
<keyword evidence="7" id="KW-1185">Reference proteome</keyword>
<name>A0A5N5JQX6_9ROSI</name>
<keyword evidence="4" id="KW-0456">Lyase</keyword>
<evidence type="ECO:0000256" key="3">
    <source>
        <dbReference type="ARBA" id="ARBA00013252"/>
    </source>
</evidence>
<dbReference type="EMBL" id="VDCV01000016">
    <property type="protein sequence ID" value="KAB5521136.1"/>
    <property type="molecule type" value="Genomic_DNA"/>
</dbReference>
<evidence type="ECO:0000256" key="4">
    <source>
        <dbReference type="ARBA" id="ARBA00023239"/>
    </source>
</evidence>
<dbReference type="PANTHER" id="PTHR12599">
    <property type="entry name" value="PTERIN-4-ALPHA-CARBINOLAMINE DEHYDRATASE"/>
    <property type="match status" value="1"/>
</dbReference>
<organism evidence="6 7">
    <name type="scientific">Salix brachista</name>
    <dbReference type="NCBI Taxonomy" id="2182728"/>
    <lineage>
        <taxon>Eukaryota</taxon>
        <taxon>Viridiplantae</taxon>
        <taxon>Streptophyta</taxon>
        <taxon>Embryophyta</taxon>
        <taxon>Tracheophyta</taxon>
        <taxon>Spermatophyta</taxon>
        <taxon>Magnoliopsida</taxon>
        <taxon>eudicotyledons</taxon>
        <taxon>Gunneridae</taxon>
        <taxon>Pentapetalae</taxon>
        <taxon>rosids</taxon>
        <taxon>fabids</taxon>
        <taxon>Malpighiales</taxon>
        <taxon>Salicaceae</taxon>
        <taxon>Saliceae</taxon>
        <taxon>Salix</taxon>
    </lineage>
</organism>
<comment type="caution">
    <text evidence="6">The sequence shown here is derived from an EMBL/GenBank/DDBJ whole genome shotgun (WGS) entry which is preliminary data.</text>
</comment>
<evidence type="ECO:0000313" key="7">
    <source>
        <dbReference type="Proteomes" id="UP000326939"/>
    </source>
</evidence>
<evidence type="ECO:0000256" key="5">
    <source>
        <dbReference type="ARBA" id="ARBA00030497"/>
    </source>
</evidence>
<comment type="similarity">
    <text evidence="2">Belongs to the pterin-4-alpha-carbinolamine dehydratase family.</text>
</comment>
<dbReference type="InterPro" id="IPR001533">
    <property type="entry name" value="Pterin_deHydtase"/>
</dbReference>
<dbReference type="GO" id="GO:0006729">
    <property type="term" value="P:tetrahydrobiopterin biosynthetic process"/>
    <property type="evidence" value="ECO:0007669"/>
    <property type="project" value="InterPro"/>
</dbReference>
<accession>A0A5N5JQX6</accession>
<evidence type="ECO:0000256" key="1">
    <source>
        <dbReference type="ARBA" id="ARBA00001554"/>
    </source>
</evidence>
<sequence length="226" mass="25364">MATRFLPLTQFSFSKPQVPLATLSHILFGGHHGRFSTQVEKIRWNHMGESSNRNLIYRFRTFCASRVLSPPLLCLDHASRFELLDSLVPLLPVGNMGVHLLAMIDLAAKKCVPCNSKDLQAMTEQSATEYLLKVAGWNLVNENGTPKLNRSWRVRNFTKGLELFQLVGNVAETEGHHPDLHLVGWNNITIEIWTHAVGGLTENDFILAAKINGLDLHHLLRKKTAA</sequence>
<dbReference type="PANTHER" id="PTHR12599:SF0">
    <property type="entry name" value="PTERIN-4-ALPHA-CARBINOLAMINE DEHYDRATASE"/>
    <property type="match status" value="1"/>
</dbReference>
<dbReference type="EC" id="4.2.1.96" evidence="3"/>
<reference evidence="7" key="1">
    <citation type="journal article" date="2019" name="Gigascience">
        <title>De novo genome assembly of the endangered Acer yangbiense, a plant species with extremely small populations endemic to Yunnan Province, China.</title>
        <authorList>
            <person name="Yang J."/>
            <person name="Wariss H.M."/>
            <person name="Tao L."/>
            <person name="Zhang R."/>
            <person name="Yun Q."/>
            <person name="Hollingsworth P."/>
            <person name="Dao Z."/>
            <person name="Luo G."/>
            <person name="Guo H."/>
            <person name="Ma Y."/>
            <person name="Sun W."/>
        </authorList>
    </citation>
    <scope>NUCLEOTIDE SEQUENCE [LARGE SCALE GENOMIC DNA]</scope>
    <source>
        <strain evidence="7">cv. br00</strain>
    </source>
</reference>
<proteinExistence type="inferred from homology"/>
<dbReference type="Pfam" id="PF01329">
    <property type="entry name" value="Pterin_4a"/>
    <property type="match status" value="1"/>
</dbReference>
<protein>
    <recommendedName>
        <fullName evidence="3">4a-hydroxytetrahydrobiopterin dehydratase</fullName>
        <ecNumber evidence="3">4.2.1.96</ecNumber>
    </recommendedName>
    <alternativeName>
        <fullName evidence="5">4-alpha-hydroxy-tetrahydropterin dehydratase</fullName>
    </alternativeName>
</protein>
<evidence type="ECO:0000313" key="6">
    <source>
        <dbReference type="EMBL" id="KAB5521136.1"/>
    </source>
</evidence>
<dbReference type="AlphaFoldDB" id="A0A5N5JQX6"/>
<gene>
    <name evidence="6" type="ORF">DKX38_025455</name>
</gene>